<keyword evidence="2" id="KW-1185">Reference proteome</keyword>
<dbReference type="EMBL" id="FZNO01000042">
    <property type="protein sequence ID" value="SNR93684.1"/>
    <property type="molecule type" value="Genomic_DNA"/>
</dbReference>
<evidence type="ECO:0000313" key="1">
    <source>
        <dbReference type="EMBL" id="SNR93684.1"/>
    </source>
</evidence>
<gene>
    <name evidence="1" type="ORF">SAMN06272737_14228</name>
</gene>
<organism evidence="1 2">
    <name type="scientific">Blastococcus mobilis</name>
    <dbReference type="NCBI Taxonomy" id="1938746"/>
    <lineage>
        <taxon>Bacteria</taxon>
        <taxon>Bacillati</taxon>
        <taxon>Actinomycetota</taxon>
        <taxon>Actinomycetes</taxon>
        <taxon>Geodermatophilales</taxon>
        <taxon>Geodermatophilaceae</taxon>
        <taxon>Blastococcus</taxon>
    </lineage>
</organism>
<sequence length="54" mass="5908">MYRALYALIGVEPESTQKRTKPPCCDPDTGLPPGVDGALVDDLVARSRALTHRR</sequence>
<reference evidence="1 2" key="1">
    <citation type="submission" date="2017-06" db="EMBL/GenBank/DDBJ databases">
        <authorList>
            <person name="Kim H.J."/>
            <person name="Triplett B.A."/>
        </authorList>
    </citation>
    <scope>NUCLEOTIDE SEQUENCE [LARGE SCALE GENOMIC DNA]</scope>
    <source>
        <strain evidence="1 2">DSM 44272</strain>
    </source>
</reference>
<protein>
    <submittedName>
        <fullName evidence="1">Uncharacterized protein</fullName>
    </submittedName>
</protein>
<evidence type="ECO:0000313" key="2">
    <source>
        <dbReference type="Proteomes" id="UP000198403"/>
    </source>
</evidence>
<dbReference type="Proteomes" id="UP000198403">
    <property type="component" value="Unassembled WGS sequence"/>
</dbReference>
<dbReference type="AlphaFoldDB" id="A0A239AF56"/>
<accession>A0A239AF56</accession>
<dbReference type="RefSeq" id="WP_176445709.1">
    <property type="nucleotide sequence ID" value="NZ_FZNO01000042.1"/>
</dbReference>
<proteinExistence type="predicted"/>
<name>A0A239AF56_9ACTN</name>